<dbReference type="SUPFAM" id="SSF57567">
    <property type="entry name" value="Serine protease inhibitors"/>
    <property type="match status" value="1"/>
</dbReference>
<dbReference type="Gene3D" id="2.10.25.10">
    <property type="entry name" value="Laminin"/>
    <property type="match status" value="1"/>
</dbReference>
<dbReference type="AlphaFoldDB" id="A0A224YQB7"/>
<evidence type="ECO:0000256" key="1">
    <source>
        <dbReference type="SAM" id="MobiDB-lite"/>
    </source>
</evidence>
<accession>A0A224YQB7</accession>
<reference evidence="3" key="1">
    <citation type="journal article" date="2017" name="Parasit. Vectors">
        <title>Sialotranscriptomics of Rhipicephalus zambeziensis reveals intricate expression profiles of secretory proteins and suggests tight temporal transcriptional regulation during blood-feeding.</title>
        <authorList>
            <person name="de Castro M.H."/>
            <person name="de Klerk D."/>
            <person name="Pienaar R."/>
            <person name="Rees D.J.G."/>
            <person name="Mans B.J."/>
        </authorList>
    </citation>
    <scope>NUCLEOTIDE SEQUENCE</scope>
    <source>
        <tissue evidence="3">Salivary glands</tissue>
    </source>
</reference>
<dbReference type="EMBL" id="GFPF01005287">
    <property type="protein sequence ID" value="MAA16433.1"/>
    <property type="molecule type" value="Transcribed_RNA"/>
</dbReference>
<sequence>MRILIAALLGIIFLEAVFAYHNRPCHANEVFKTAASSNCGEKRCYKEARRCKRDSRSGCFCKEGYSRKGGSSGPCVSEMTCKRTKRQ</sequence>
<name>A0A224YQB7_9ACAR</name>
<dbReference type="InterPro" id="IPR036084">
    <property type="entry name" value="Ser_inhib-like_sf"/>
</dbReference>
<protein>
    <submittedName>
        <fullName evidence="3">TIL domain containing protein</fullName>
    </submittedName>
</protein>
<keyword evidence="2" id="KW-0732">Signal</keyword>
<evidence type="ECO:0000313" key="3">
    <source>
        <dbReference type="EMBL" id="MAA16433.1"/>
    </source>
</evidence>
<evidence type="ECO:0000256" key="2">
    <source>
        <dbReference type="SAM" id="SignalP"/>
    </source>
</evidence>
<organism evidence="3">
    <name type="scientific">Rhipicephalus zambeziensis</name>
    <dbReference type="NCBI Taxonomy" id="60191"/>
    <lineage>
        <taxon>Eukaryota</taxon>
        <taxon>Metazoa</taxon>
        <taxon>Ecdysozoa</taxon>
        <taxon>Arthropoda</taxon>
        <taxon>Chelicerata</taxon>
        <taxon>Arachnida</taxon>
        <taxon>Acari</taxon>
        <taxon>Parasitiformes</taxon>
        <taxon>Ixodida</taxon>
        <taxon>Ixodoidea</taxon>
        <taxon>Ixodidae</taxon>
        <taxon>Rhipicephalinae</taxon>
        <taxon>Rhipicephalus</taxon>
        <taxon>Rhipicephalus</taxon>
    </lineage>
</organism>
<feature type="chain" id="PRO_5012940157" evidence="2">
    <location>
        <begin position="20"/>
        <end position="87"/>
    </location>
</feature>
<feature type="region of interest" description="Disordered" evidence="1">
    <location>
        <begin position="65"/>
        <end position="87"/>
    </location>
</feature>
<proteinExistence type="predicted"/>
<feature type="signal peptide" evidence="2">
    <location>
        <begin position="1"/>
        <end position="19"/>
    </location>
</feature>